<accession>A0A9K3D5Q9</accession>
<gene>
    <name evidence="1" type="ORF">KIPB_011494</name>
</gene>
<reference evidence="1 2" key="1">
    <citation type="journal article" date="2018" name="PLoS ONE">
        <title>The draft genome of Kipferlia bialata reveals reductive genome evolution in fornicate parasites.</title>
        <authorList>
            <person name="Tanifuji G."/>
            <person name="Takabayashi S."/>
            <person name="Kume K."/>
            <person name="Takagi M."/>
            <person name="Nakayama T."/>
            <person name="Kamikawa R."/>
            <person name="Inagaki Y."/>
            <person name="Hashimoto T."/>
        </authorList>
    </citation>
    <scope>NUCLEOTIDE SEQUENCE [LARGE SCALE GENOMIC DNA]</scope>
    <source>
        <strain evidence="1">NY0173</strain>
    </source>
</reference>
<dbReference type="Proteomes" id="UP000265618">
    <property type="component" value="Unassembled WGS sequence"/>
</dbReference>
<protein>
    <submittedName>
        <fullName evidence="1">Uncharacterized protein</fullName>
    </submittedName>
</protein>
<comment type="caution">
    <text evidence="1">The sequence shown here is derived from an EMBL/GenBank/DDBJ whole genome shotgun (WGS) entry which is preliminary data.</text>
</comment>
<evidence type="ECO:0000313" key="2">
    <source>
        <dbReference type="Proteomes" id="UP000265618"/>
    </source>
</evidence>
<dbReference type="EMBL" id="BDIP01004687">
    <property type="protein sequence ID" value="GIQ89102.1"/>
    <property type="molecule type" value="Genomic_DNA"/>
</dbReference>
<proteinExistence type="predicted"/>
<evidence type="ECO:0000313" key="1">
    <source>
        <dbReference type="EMBL" id="GIQ89102.1"/>
    </source>
</evidence>
<feature type="non-terminal residue" evidence="1">
    <location>
        <position position="1"/>
    </location>
</feature>
<sequence length="123" mass="13455">VQTDADTLLSVCQTTASVVENAAAEAVRLRNQVTTDTAECSAALSLLRHRAEEDTQRLDTMIAKGQAELVTRSEATGEEITDIRTALLRAQEEVSLLEWQLREHTDTEGTANTELNDISVSLK</sequence>
<name>A0A9K3D5Q9_9EUKA</name>
<organism evidence="1 2">
    <name type="scientific">Kipferlia bialata</name>
    <dbReference type="NCBI Taxonomy" id="797122"/>
    <lineage>
        <taxon>Eukaryota</taxon>
        <taxon>Metamonada</taxon>
        <taxon>Carpediemonas-like organisms</taxon>
        <taxon>Kipferlia</taxon>
    </lineage>
</organism>
<feature type="non-terminal residue" evidence="1">
    <location>
        <position position="123"/>
    </location>
</feature>
<keyword evidence="2" id="KW-1185">Reference proteome</keyword>
<dbReference type="AlphaFoldDB" id="A0A9K3D5Q9"/>